<dbReference type="PANTHER" id="PTHR43807">
    <property type="entry name" value="FI04487P"/>
    <property type="match status" value="1"/>
</dbReference>
<proteinExistence type="inferred from homology"/>
<evidence type="ECO:0000256" key="4">
    <source>
        <dbReference type="ARBA" id="ARBA00022576"/>
    </source>
</evidence>
<dbReference type="Gene3D" id="3.40.640.10">
    <property type="entry name" value="Type I PLP-dependent aspartate aminotransferase-like (Major domain)"/>
    <property type="match status" value="1"/>
</dbReference>
<organism evidence="9 10">
    <name type="scientific">Cryptolaemus montrouzieri</name>
    <dbReference type="NCBI Taxonomy" id="559131"/>
    <lineage>
        <taxon>Eukaryota</taxon>
        <taxon>Metazoa</taxon>
        <taxon>Ecdysozoa</taxon>
        <taxon>Arthropoda</taxon>
        <taxon>Hexapoda</taxon>
        <taxon>Insecta</taxon>
        <taxon>Pterygota</taxon>
        <taxon>Neoptera</taxon>
        <taxon>Endopterygota</taxon>
        <taxon>Coleoptera</taxon>
        <taxon>Polyphaga</taxon>
        <taxon>Cucujiformia</taxon>
        <taxon>Coccinelloidea</taxon>
        <taxon>Coccinellidae</taxon>
        <taxon>Scymninae</taxon>
        <taxon>Scymnini</taxon>
        <taxon>Cryptolaemus</taxon>
    </lineage>
</organism>
<dbReference type="InterPro" id="IPR051326">
    <property type="entry name" value="Kynurenine-oxoglutarate_AT"/>
</dbReference>
<dbReference type="Pfam" id="PF00155">
    <property type="entry name" value="Aminotran_1_2"/>
    <property type="match status" value="1"/>
</dbReference>
<evidence type="ECO:0000256" key="2">
    <source>
        <dbReference type="ARBA" id="ARBA00007441"/>
    </source>
</evidence>
<comment type="subunit">
    <text evidence="3">Homodimer.</text>
</comment>
<dbReference type="GO" id="GO:0070189">
    <property type="term" value="P:kynurenine metabolic process"/>
    <property type="evidence" value="ECO:0007669"/>
    <property type="project" value="UniProtKB-ARBA"/>
</dbReference>
<dbReference type="InterPro" id="IPR015422">
    <property type="entry name" value="PyrdxlP-dep_Trfase_small"/>
</dbReference>
<sequence length="423" mass="48852">MTSSKDKFRLPKKYRGFSTNIWNEITNLINQYKPLNLGMGFPDFPPPKDVTRVLSEVATDENFLLHQYSRQFGHLRLVNALAKFYGMLIERDLNPHKEILINGTGCQALFTPIMAHVEEEDEVIIIEPYFDFYETIVKIAGGKCKFIPLRLKETNSQKNAQSSCEWSLDKKELENVFNEKTKMFILNTPNNPLGKVFNLEELTIIADLCKKWNVLCLADEVYEFFIYSPNQHIRICTLPGMWERTITTTCPGKTFNVTGWALGVAYGPENLLHNLKIVENDLPFVSTPIQEAFAIIFEQEIKRFREKDSILVSLPRDLEIKRDFMVKTLIEAGMKPVIPEGGFLISVNWKHIASRTGLKLEEDEAKDFQFTKWMIRNIGLAGIPVSAFYSQKNKHLGEDYIRFCFLKEIKTLQQFADITKKLN</sequence>
<dbReference type="CDD" id="cd00609">
    <property type="entry name" value="AAT_like"/>
    <property type="match status" value="1"/>
</dbReference>
<dbReference type="EMBL" id="JABFTP020000185">
    <property type="protein sequence ID" value="KAL3288661.1"/>
    <property type="molecule type" value="Genomic_DNA"/>
</dbReference>
<comment type="caution">
    <text evidence="9">The sequence shown here is derived from an EMBL/GenBank/DDBJ whole genome shotgun (WGS) entry which is preliminary data.</text>
</comment>
<comment type="similarity">
    <text evidence="2">Belongs to the class-I pyridoxal-phosphate-dependent aminotransferase family.</text>
</comment>
<dbReference type="FunFam" id="3.40.640.10:FF:000024">
    <property type="entry name" value="Kynurenine--oxoglutarate transaminase 3"/>
    <property type="match status" value="1"/>
</dbReference>
<keyword evidence="4" id="KW-0032">Aminotransferase</keyword>
<dbReference type="PANTHER" id="PTHR43807:SF20">
    <property type="entry name" value="FI04487P"/>
    <property type="match status" value="1"/>
</dbReference>
<evidence type="ECO:0000256" key="1">
    <source>
        <dbReference type="ARBA" id="ARBA00001933"/>
    </source>
</evidence>
<evidence type="ECO:0000313" key="10">
    <source>
        <dbReference type="Proteomes" id="UP001516400"/>
    </source>
</evidence>
<dbReference type="GO" id="GO:0016212">
    <property type="term" value="F:kynurenine-oxoglutarate transaminase activity"/>
    <property type="evidence" value="ECO:0007669"/>
    <property type="project" value="UniProtKB-ARBA"/>
</dbReference>
<keyword evidence="10" id="KW-1185">Reference proteome</keyword>
<reference evidence="9 10" key="1">
    <citation type="journal article" date="2021" name="BMC Biol.">
        <title>Horizontally acquired antibacterial genes associated with adaptive radiation of ladybird beetles.</title>
        <authorList>
            <person name="Li H.S."/>
            <person name="Tang X.F."/>
            <person name="Huang Y.H."/>
            <person name="Xu Z.Y."/>
            <person name="Chen M.L."/>
            <person name="Du X.Y."/>
            <person name="Qiu B.Y."/>
            <person name="Chen P.T."/>
            <person name="Zhang W."/>
            <person name="Slipinski A."/>
            <person name="Escalona H.E."/>
            <person name="Waterhouse R.M."/>
            <person name="Zwick A."/>
            <person name="Pang H."/>
        </authorList>
    </citation>
    <scope>NUCLEOTIDE SEQUENCE [LARGE SCALE GENOMIC DNA]</scope>
    <source>
        <strain evidence="9">SYSU2018</strain>
    </source>
</reference>
<dbReference type="AlphaFoldDB" id="A0ABD2PCG4"/>
<gene>
    <name evidence="9" type="ORF">HHI36_003094</name>
</gene>
<feature type="domain" description="Aminotransferase class I/classII large" evidence="8">
    <location>
        <begin position="34"/>
        <end position="414"/>
    </location>
</feature>
<dbReference type="Gene3D" id="3.90.1150.10">
    <property type="entry name" value="Aspartate Aminotransferase, domain 1"/>
    <property type="match status" value="1"/>
</dbReference>
<evidence type="ECO:0000259" key="8">
    <source>
        <dbReference type="Pfam" id="PF00155"/>
    </source>
</evidence>
<evidence type="ECO:0000256" key="6">
    <source>
        <dbReference type="ARBA" id="ARBA00022898"/>
    </source>
</evidence>
<dbReference type="InterPro" id="IPR015424">
    <property type="entry name" value="PyrdxlP-dep_Trfase"/>
</dbReference>
<evidence type="ECO:0000256" key="5">
    <source>
        <dbReference type="ARBA" id="ARBA00022679"/>
    </source>
</evidence>
<comment type="pathway">
    <text evidence="7">Amino-acid degradation; L-kynurenine degradation; kynurenate from L-kynurenine: step 1/2.</text>
</comment>
<keyword evidence="6" id="KW-0663">Pyridoxal phosphate</keyword>
<evidence type="ECO:0000256" key="7">
    <source>
        <dbReference type="ARBA" id="ARBA00024016"/>
    </source>
</evidence>
<dbReference type="FunFam" id="3.90.1150.10:FF:000021">
    <property type="entry name" value="Kynurenine--oxoglutarate transaminase 3"/>
    <property type="match status" value="1"/>
</dbReference>
<dbReference type="SUPFAM" id="SSF53383">
    <property type="entry name" value="PLP-dependent transferases"/>
    <property type="match status" value="1"/>
</dbReference>
<dbReference type="InterPro" id="IPR004839">
    <property type="entry name" value="Aminotransferase_I/II_large"/>
</dbReference>
<protein>
    <recommendedName>
        <fullName evidence="8">Aminotransferase class I/classII large domain-containing protein</fullName>
    </recommendedName>
</protein>
<evidence type="ECO:0000256" key="3">
    <source>
        <dbReference type="ARBA" id="ARBA00011738"/>
    </source>
</evidence>
<dbReference type="Proteomes" id="UP001516400">
    <property type="component" value="Unassembled WGS sequence"/>
</dbReference>
<comment type="cofactor">
    <cofactor evidence="1">
        <name>pyridoxal 5'-phosphate</name>
        <dbReference type="ChEBI" id="CHEBI:597326"/>
    </cofactor>
</comment>
<keyword evidence="5" id="KW-0808">Transferase</keyword>
<name>A0ABD2PCG4_9CUCU</name>
<dbReference type="InterPro" id="IPR015421">
    <property type="entry name" value="PyrdxlP-dep_Trfase_major"/>
</dbReference>
<accession>A0ABD2PCG4</accession>
<evidence type="ECO:0000313" key="9">
    <source>
        <dbReference type="EMBL" id="KAL3288661.1"/>
    </source>
</evidence>